<gene>
    <name evidence="5" type="ORF">S01H1_83113</name>
</gene>
<proteinExistence type="predicted"/>
<dbReference type="SMART" id="SM00895">
    <property type="entry name" value="FCD"/>
    <property type="match status" value="1"/>
</dbReference>
<dbReference type="AlphaFoldDB" id="X0Y6I9"/>
<protein>
    <recommendedName>
        <fullName evidence="4">GntR C-terminal domain-containing protein</fullName>
    </recommendedName>
</protein>
<feature type="domain" description="GntR C-terminal" evidence="4">
    <location>
        <begin position="30"/>
        <end position="154"/>
    </location>
</feature>
<dbReference type="PANTHER" id="PTHR43537:SF24">
    <property type="entry name" value="GLUCONATE OPERON TRANSCRIPTIONAL REPRESSOR"/>
    <property type="match status" value="1"/>
</dbReference>
<sequence>LMKLERDDLVESAPMHGARVTPLTPERVRNSQVLREAIECQAARLCAQNADKKAFDGLLELAIPLDQAMQKADPKSMARTRQHMEFHLAIAEASGASVLVHQLTRLWYCRFMHLIWINVAQEPVPEDWHQQLVRALATRDPDIAEAAMREHVMFGNDRHLEALQKMNDSGELTG</sequence>
<dbReference type="GO" id="GO:0003677">
    <property type="term" value="F:DNA binding"/>
    <property type="evidence" value="ECO:0007669"/>
    <property type="project" value="UniProtKB-KW"/>
</dbReference>
<accession>X0Y6I9</accession>
<evidence type="ECO:0000256" key="1">
    <source>
        <dbReference type="ARBA" id="ARBA00023015"/>
    </source>
</evidence>
<comment type="caution">
    <text evidence="5">The sequence shown here is derived from an EMBL/GenBank/DDBJ whole genome shotgun (WGS) entry which is preliminary data.</text>
</comment>
<evidence type="ECO:0000313" key="5">
    <source>
        <dbReference type="EMBL" id="GAG42922.1"/>
    </source>
</evidence>
<keyword evidence="3" id="KW-0804">Transcription</keyword>
<dbReference type="InterPro" id="IPR008920">
    <property type="entry name" value="TF_FadR/GntR_C"/>
</dbReference>
<dbReference type="SUPFAM" id="SSF48008">
    <property type="entry name" value="GntR ligand-binding domain-like"/>
    <property type="match status" value="1"/>
</dbReference>
<feature type="non-terminal residue" evidence="5">
    <location>
        <position position="1"/>
    </location>
</feature>
<keyword evidence="1" id="KW-0805">Transcription regulation</keyword>
<dbReference type="InterPro" id="IPR011711">
    <property type="entry name" value="GntR_C"/>
</dbReference>
<dbReference type="PANTHER" id="PTHR43537">
    <property type="entry name" value="TRANSCRIPTIONAL REGULATOR, GNTR FAMILY"/>
    <property type="match status" value="1"/>
</dbReference>
<dbReference type="EMBL" id="BARS01056435">
    <property type="protein sequence ID" value="GAG42922.1"/>
    <property type="molecule type" value="Genomic_DNA"/>
</dbReference>
<organism evidence="5">
    <name type="scientific">marine sediment metagenome</name>
    <dbReference type="NCBI Taxonomy" id="412755"/>
    <lineage>
        <taxon>unclassified sequences</taxon>
        <taxon>metagenomes</taxon>
        <taxon>ecological metagenomes</taxon>
    </lineage>
</organism>
<evidence type="ECO:0000259" key="4">
    <source>
        <dbReference type="SMART" id="SM00895"/>
    </source>
</evidence>
<reference evidence="5" key="1">
    <citation type="journal article" date="2014" name="Front. Microbiol.">
        <title>High frequency of phylogenetically diverse reductive dehalogenase-homologous genes in deep subseafloor sedimentary metagenomes.</title>
        <authorList>
            <person name="Kawai M."/>
            <person name="Futagami T."/>
            <person name="Toyoda A."/>
            <person name="Takaki Y."/>
            <person name="Nishi S."/>
            <person name="Hori S."/>
            <person name="Arai W."/>
            <person name="Tsubouchi T."/>
            <person name="Morono Y."/>
            <person name="Uchiyama I."/>
            <person name="Ito T."/>
            <person name="Fujiyama A."/>
            <person name="Inagaki F."/>
            <person name="Takami H."/>
        </authorList>
    </citation>
    <scope>NUCLEOTIDE SEQUENCE</scope>
    <source>
        <strain evidence="5">Expedition CK06-06</strain>
    </source>
</reference>
<evidence type="ECO:0000256" key="3">
    <source>
        <dbReference type="ARBA" id="ARBA00023163"/>
    </source>
</evidence>
<dbReference type="Pfam" id="PF07729">
    <property type="entry name" value="FCD"/>
    <property type="match status" value="1"/>
</dbReference>
<evidence type="ECO:0000256" key="2">
    <source>
        <dbReference type="ARBA" id="ARBA00023125"/>
    </source>
</evidence>
<name>X0Y6I9_9ZZZZ</name>
<keyword evidence="2" id="KW-0238">DNA-binding</keyword>
<dbReference type="Gene3D" id="1.20.120.530">
    <property type="entry name" value="GntR ligand-binding domain-like"/>
    <property type="match status" value="1"/>
</dbReference>